<feature type="compositionally biased region" description="Basic and acidic residues" evidence="1">
    <location>
        <begin position="314"/>
        <end position="365"/>
    </location>
</feature>
<protein>
    <submittedName>
        <fullName evidence="2">Uncharacterized protein</fullName>
    </submittedName>
</protein>
<gene>
    <name evidence="2" type="ORF">TrVE_jg9879</name>
</gene>
<accession>A0A9W6Z667</accession>
<name>A0A9W6Z667_9STRA</name>
<feature type="region of interest" description="Disordered" evidence="1">
    <location>
        <begin position="297"/>
        <end position="365"/>
    </location>
</feature>
<dbReference type="PROSITE" id="PS50096">
    <property type="entry name" value="IQ"/>
    <property type="match status" value="1"/>
</dbReference>
<keyword evidence="3" id="KW-1185">Reference proteome</keyword>
<reference evidence="3" key="1">
    <citation type="journal article" date="2023" name="Commun. Biol.">
        <title>Genome analysis of Parmales, the sister group of diatoms, reveals the evolutionary specialization of diatoms from phago-mixotrophs to photoautotrophs.</title>
        <authorList>
            <person name="Ban H."/>
            <person name="Sato S."/>
            <person name="Yoshikawa S."/>
            <person name="Yamada K."/>
            <person name="Nakamura Y."/>
            <person name="Ichinomiya M."/>
            <person name="Sato N."/>
            <person name="Blanc-Mathieu R."/>
            <person name="Endo H."/>
            <person name="Kuwata A."/>
            <person name="Ogata H."/>
        </authorList>
    </citation>
    <scope>NUCLEOTIDE SEQUENCE [LARGE SCALE GENOMIC DNA]</scope>
    <source>
        <strain evidence="3">NIES 3699</strain>
    </source>
</reference>
<feature type="region of interest" description="Disordered" evidence="1">
    <location>
        <begin position="1"/>
        <end position="63"/>
    </location>
</feature>
<feature type="compositionally biased region" description="Basic and acidic residues" evidence="1">
    <location>
        <begin position="15"/>
        <end position="29"/>
    </location>
</feature>
<organism evidence="2 3">
    <name type="scientific">Triparma verrucosa</name>
    <dbReference type="NCBI Taxonomy" id="1606542"/>
    <lineage>
        <taxon>Eukaryota</taxon>
        <taxon>Sar</taxon>
        <taxon>Stramenopiles</taxon>
        <taxon>Ochrophyta</taxon>
        <taxon>Bolidophyceae</taxon>
        <taxon>Parmales</taxon>
        <taxon>Triparmaceae</taxon>
        <taxon>Triparma</taxon>
    </lineage>
</organism>
<sequence>MPRRKSSSKQTKAADGTRRRMKSRNDRRIIAVIESVLSEPESDEDDSSDSDDSYDSADSKSTPRTSNFKFAWFSCFSPLVHYMSLGASSSTSAASTASAMSTTSSASFVSRSGSFYEKVIDKVSGSLDKGISILNSSFSFNDPEDMHTCPREGTKKHAQLKSVIRKSKDLLKPSAKKVLSAQLEEKEKLEELETLQLSSGLLERKLDTAAREARESIMKLQVAFDGYETRKQAALDNKAREEERITHKRLEVTELKVNEAKLKAEMEIELARKRMLALKLLEKEKTEDSRAARALTLTAMKKKTKRSSTPTKESSSKSKNSKDKFTREITKTAKKRTEKERREDVVKAWEAGEQKEEKEQEKKVKLKAREAFSIGSF</sequence>
<dbReference type="Proteomes" id="UP001165160">
    <property type="component" value="Unassembled WGS sequence"/>
</dbReference>
<feature type="compositionally biased region" description="Acidic residues" evidence="1">
    <location>
        <begin position="40"/>
        <end position="55"/>
    </location>
</feature>
<comment type="caution">
    <text evidence="2">The sequence shown here is derived from an EMBL/GenBank/DDBJ whole genome shotgun (WGS) entry which is preliminary data.</text>
</comment>
<dbReference type="AlphaFoldDB" id="A0A9W6Z667"/>
<dbReference type="EMBL" id="BRXX01000579">
    <property type="protein sequence ID" value="GMH47984.1"/>
    <property type="molecule type" value="Genomic_DNA"/>
</dbReference>
<evidence type="ECO:0000256" key="1">
    <source>
        <dbReference type="SAM" id="MobiDB-lite"/>
    </source>
</evidence>
<proteinExistence type="predicted"/>
<evidence type="ECO:0000313" key="2">
    <source>
        <dbReference type="EMBL" id="GMH47984.1"/>
    </source>
</evidence>
<evidence type="ECO:0000313" key="3">
    <source>
        <dbReference type="Proteomes" id="UP001165160"/>
    </source>
</evidence>